<sequence>MEAFLLLPKPTIKLIVAYFPYIQRGYDQFFQQLSESLLTKDLQT</sequence>
<keyword evidence="2" id="KW-1185">Reference proteome</keyword>
<dbReference type="EMBL" id="CP002059">
    <property type="protein sequence ID" value="ADI66236.1"/>
    <property type="molecule type" value="Genomic_DNA"/>
</dbReference>
<dbReference type="HOGENOM" id="CLU_3219312_0_0_3"/>
<accession>D7E0R7</accession>
<evidence type="ECO:0000313" key="1">
    <source>
        <dbReference type="EMBL" id="ADI66236.1"/>
    </source>
</evidence>
<protein>
    <submittedName>
        <fullName evidence="1">Uncharacterized protein</fullName>
    </submittedName>
</protein>
<name>D7E0R7_NOSA0</name>
<reference evidence="1 2" key="1">
    <citation type="journal article" date="2010" name="PLoS ONE">
        <title>Genome erosion in a nitrogen-fixing vertically transmitted endosymbiotic multicellular cyanobacterium.</title>
        <authorList>
            <person name="Ran L."/>
            <person name="Larsson J."/>
            <person name="Vigil-Stenman T."/>
            <person name="Nylander J.A."/>
            <person name="Ininbergs K."/>
            <person name="Zheng W.W."/>
            <person name="Lapidus A."/>
            <person name="Lowry S."/>
            <person name="Haselkorn R."/>
            <person name="Bergman B."/>
        </authorList>
    </citation>
    <scope>NUCLEOTIDE SEQUENCE [LARGE SCALE GENOMIC DNA]</scope>
    <source>
        <strain evidence="1 2">0708</strain>
    </source>
</reference>
<proteinExistence type="predicted"/>
<gene>
    <name evidence="1" type="ordered locus">Aazo_5197</name>
</gene>
<dbReference type="Proteomes" id="UP000001511">
    <property type="component" value="Chromosome"/>
</dbReference>
<organism evidence="1 2">
    <name type="scientific">Nostoc azollae (strain 0708)</name>
    <name type="common">Anabaena azollae (strain 0708)</name>
    <dbReference type="NCBI Taxonomy" id="551115"/>
    <lineage>
        <taxon>Bacteria</taxon>
        <taxon>Bacillati</taxon>
        <taxon>Cyanobacteriota</taxon>
        <taxon>Cyanophyceae</taxon>
        <taxon>Nostocales</taxon>
        <taxon>Nostocaceae</taxon>
        <taxon>Trichormus</taxon>
    </lineage>
</organism>
<dbReference type="AlphaFoldDB" id="D7E0R7"/>
<evidence type="ECO:0000313" key="2">
    <source>
        <dbReference type="Proteomes" id="UP000001511"/>
    </source>
</evidence>
<dbReference type="KEGG" id="naz:Aazo_5197"/>